<feature type="binding site" description="covalent" evidence="8">
    <location>
        <position position="46"/>
    </location>
    <ligand>
        <name>heme c</name>
        <dbReference type="ChEBI" id="CHEBI:61717"/>
        <label>1</label>
    </ligand>
</feature>
<name>A0A1N6X4S0_9GAMM</name>
<keyword evidence="3 8" id="KW-0349">Heme</keyword>
<dbReference type="Gene3D" id="1.10.760.10">
    <property type="entry name" value="Cytochrome c-like domain"/>
    <property type="match status" value="2"/>
</dbReference>
<dbReference type="eggNOG" id="COG2863">
    <property type="taxonomic scope" value="Bacteria"/>
</dbReference>
<feature type="binding site" description="axial binding residue" evidence="9">
    <location>
        <position position="47"/>
    </location>
    <ligand>
        <name>heme c</name>
        <dbReference type="ChEBI" id="CHEBI:61717"/>
        <label>1</label>
    </ligand>
    <ligandPart>
        <name>Fe</name>
        <dbReference type="ChEBI" id="CHEBI:18248"/>
    </ligandPart>
</feature>
<feature type="binding site" description="axial binding residue" evidence="9">
    <location>
        <position position="87"/>
    </location>
    <ligand>
        <name>heme c</name>
        <dbReference type="ChEBI" id="CHEBI:61717"/>
        <label>1</label>
    </ligand>
    <ligandPart>
        <name>Fe</name>
        <dbReference type="ChEBI" id="CHEBI:18248"/>
    </ligandPart>
</feature>
<accession>A0A1N6X4S0</accession>
<evidence type="ECO:0000256" key="2">
    <source>
        <dbReference type="ARBA" id="ARBA00022448"/>
    </source>
</evidence>
<evidence type="ECO:0000256" key="4">
    <source>
        <dbReference type="ARBA" id="ARBA00022723"/>
    </source>
</evidence>
<keyword evidence="10" id="KW-0732">Signal</keyword>
<keyword evidence="7 9" id="KW-0408">Iron</keyword>
<sequence>MLKTHWRLTLAGALLISGAVQAQGVAADGQKIVMQGDGSGAPCLACHGLDGAGNNAAGFPRLAGLDAAYIAKQMRDYNSGTRVSPIMQPNVDNLSEQQILDVAAYYAQQPVPAAAAAPDDAELLTLGEKIATRGDWNQYIPACESCHGPDSQGMGSAFPGLAGQHPNYIKQQLNAWRDGSRQNDPNQLMTGVAERLSEQQIEAVSTYLGAQQAVAAEGGQ</sequence>
<feature type="chain" id="PRO_5009939386" evidence="10">
    <location>
        <begin position="23"/>
        <end position="220"/>
    </location>
</feature>
<keyword evidence="13" id="KW-1185">Reference proteome</keyword>
<dbReference type="RefSeq" id="WP_076465943.1">
    <property type="nucleotide sequence ID" value="NZ_FTMN01000012.1"/>
</dbReference>
<evidence type="ECO:0000256" key="3">
    <source>
        <dbReference type="ARBA" id="ARBA00022617"/>
    </source>
</evidence>
<evidence type="ECO:0000259" key="11">
    <source>
        <dbReference type="PROSITE" id="PS51007"/>
    </source>
</evidence>
<feature type="domain" description="Cytochrome c" evidence="11">
    <location>
        <begin position="24"/>
        <end position="110"/>
    </location>
</feature>
<dbReference type="InterPro" id="IPR009056">
    <property type="entry name" value="Cyt_c-like_dom"/>
</dbReference>
<evidence type="ECO:0000256" key="6">
    <source>
        <dbReference type="ARBA" id="ARBA00022982"/>
    </source>
</evidence>
<organism evidence="12 13">
    <name type="scientific">Marinobacterium stanieri</name>
    <dbReference type="NCBI Taxonomy" id="49186"/>
    <lineage>
        <taxon>Bacteria</taxon>
        <taxon>Pseudomonadati</taxon>
        <taxon>Pseudomonadota</taxon>
        <taxon>Gammaproteobacteria</taxon>
        <taxon>Oceanospirillales</taxon>
        <taxon>Oceanospirillaceae</taxon>
        <taxon>Marinobacterium</taxon>
    </lineage>
</organism>
<dbReference type="GO" id="GO:0005506">
    <property type="term" value="F:iron ion binding"/>
    <property type="evidence" value="ECO:0007669"/>
    <property type="project" value="InterPro"/>
</dbReference>
<feature type="binding site" description="axial binding residue" evidence="9">
    <location>
        <position position="189"/>
    </location>
    <ligand>
        <name>heme c</name>
        <dbReference type="ChEBI" id="CHEBI:61717"/>
        <label>2</label>
    </ligand>
    <ligandPart>
        <name>Fe</name>
        <dbReference type="ChEBI" id="CHEBI:18248"/>
    </ligandPart>
</feature>
<feature type="binding site" description="covalent" evidence="8">
    <location>
        <position position="43"/>
    </location>
    <ligand>
        <name>heme c</name>
        <dbReference type="ChEBI" id="CHEBI:61717"/>
        <label>1</label>
    </ligand>
</feature>
<dbReference type="InterPro" id="IPR050597">
    <property type="entry name" value="Cytochrome_c_Oxidase_Subunit"/>
</dbReference>
<feature type="binding site" description="covalent" evidence="8">
    <location>
        <position position="143"/>
    </location>
    <ligand>
        <name>heme c</name>
        <dbReference type="ChEBI" id="CHEBI:61717"/>
        <label>2</label>
    </ligand>
</feature>
<keyword evidence="2" id="KW-0813">Transport</keyword>
<dbReference type="PANTHER" id="PTHR33751">
    <property type="entry name" value="CBB3-TYPE CYTOCHROME C OXIDASE SUBUNIT FIXP"/>
    <property type="match status" value="1"/>
</dbReference>
<dbReference type="GO" id="GO:0020037">
    <property type="term" value="F:heme binding"/>
    <property type="evidence" value="ECO:0007669"/>
    <property type="project" value="InterPro"/>
</dbReference>
<dbReference type="GO" id="GO:0009055">
    <property type="term" value="F:electron transfer activity"/>
    <property type="evidence" value="ECO:0007669"/>
    <property type="project" value="InterPro"/>
</dbReference>
<dbReference type="InterPro" id="IPR024167">
    <property type="entry name" value="Cytochrome_c4-like"/>
</dbReference>
<dbReference type="STRING" id="49186.SAMN05421647_112119"/>
<keyword evidence="4 9" id="KW-0479">Metal-binding</keyword>
<dbReference type="AlphaFoldDB" id="A0A1N6X4S0"/>
<feature type="signal peptide" evidence="10">
    <location>
        <begin position="1"/>
        <end position="22"/>
    </location>
</feature>
<evidence type="ECO:0000256" key="7">
    <source>
        <dbReference type="ARBA" id="ARBA00023004"/>
    </source>
</evidence>
<dbReference type="Proteomes" id="UP000186895">
    <property type="component" value="Unassembled WGS sequence"/>
</dbReference>
<evidence type="ECO:0000313" key="13">
    <source>
        <dbReference type="Proteomes" id="UP000186895"/>
    </source>
</evidence>
<feature type="domain" description="Cytochrome c" evidence="11">
    <location>
        <begin position="122"/>
        <end position="212"/>
    </location>
</feature>
<dbReference type="InterPro" id="IPR036909">
    <property type="entry name" value="Cyt_c-like_dom_sf"/>
</dbReference>
<evidence type="ECO:0000256" key="9">
    <source>
        <dbReference type="PIRSR" id="PIRSR000005-2"/>
    </source>
</evidence>
<protein>
    <submittedName>
        <fullName evidence="12">Cytochrome c553</fullName>
    </submittedName>
</protein>
<evidence type="ECO:0000256" key="1">
    <source>
        <dbReference type="ARBA" id="ARBA00004418"/>
    </source>
</evidence>
<keyword evidence="6" id="KW-0249">Electron transport</keyword>
<gene>
    <name evidence="12" type="ORF">SAMN05421647_112119</name>
</gene>
<feature type="binding site" description="covalent" evidence="8">
    <location>
        <position position="146"/>
    </location>
    <ligand>
        <name>heme c</name>
        <dbReference type="ChEBI" id="CHEBI:61717"/>
        <label>2</label>
    </ligand>
</feature>
<keyword evidence="5" id="KW-0574">Periplasm</keyword>
<evidence type="ECO:0000256" key="5">
    <source>
        <dbReference type="ARBA" id="ARBA00022764"/>
    </source>
</evidence>
<dbReference type="PIRSF" id="PIRSF000005">
    <property type="entry name" value="Cytochrome_c4"/>
    <property type="match status" value="1"/>
</dbReference>
<reference evidence="12 13" key="1">
    <citation type="submission" date="2017-01" db="EMBL/GenBank/DDBJ databases">
        <authorList>
            <person name="Mah S.A."/>
            <person name="Swanson W.J."/>
            <person name="Moy G.W."/>
            <person name="Vacquier V.D."/>
        </authorList>
    </citation>
    <scope>NUCLEOTIDE SEQUENCE [LARGE SCALE GENOMIC DNA]</scope>
    <source>
        <strain evidence="12 13">DSM 7027</strain>
    </source>
</reference>
<dbReference type="GO" id="GO:0042597">
    <property type="term" value="C:periplasmic space"/>
    <property type="evidence" value="ECO:0007669"/>
    <property type="project" value="UniProtKB-SubCell"/>
</dbReference>
<dbReference type="EMBL" id="FTMN01000012">
    <property type="protein sequence ID" value="SIQ97279.1"/>
    <property type="molecule type" value="Genomic_DNA"/>
</dbReference>
<dbReference type="Pfam" id="PF00034">
    <property type="entry name" value="Cytochrom_C"/>
    <property type="match status" value="2"/>
</dbReference>
<evidence type="ECO:0000256" key="8">
    <source>
        <dbReference type="PIRSR" id="PIRSR000005-1"/>
    </source>
</evidence>
<feature type="binding site" description="axial binding residue" evidence="9">
    <location>
        <position position="147"/>
    </location>
    <ligand>
        <name>heme c</name>
        <dbReference type="ChEBI" id="CHEBI:61717"/>
        <label>2</label>
    </ligand>
    <ligandPart>
        <name>Fe</name>
        <dbReference type="ChEBI" id="CHEBI:18248"/>
    </ligandPart>
</feature>
<comment type="PTM">
    <text evidence="8">Binds 2 heme c groups covalently per subunit.</text>
</comment>
<dbReference type="SUPFAM" id="SSF46626">
    <property type="entry name" value="Cytochrome c"/>
    <property type="match status" value="2"/>
</dbReference>
<dbReference type="PROSITE" id="PS51007">
    <property type="entry name" value="CYTC"/>
    <property type="match status" value="2"/>
</dbReference>
<proteinExistence type="predicted"/>
<evidence type="ECO:0000313" key="12">
    <source>
        <dbReference type="EMBL" id="SIQ97279.1"/>
    </source>
</evidence>
<comment type="subcellular location">
    <subcellularLocation>
        <location evidence="1">Periplasm</location>
    </subcellularLocation>
</comment>
<evidence type="ECO:0000256" key="10">
    <source>
        <dbReference type="SAM" id="SignalP"/>
    </source>
</evidence>
<dbReference type="PANTHER" id="PTHR33751:SF9">
    <property type="entry name" value="CYTOCHROME C4"/>
    <property type="match status" value="1"/>
</dbReference>